<dbReference type="SUPFAM" id="SSF51735">
    <property type="entry name" value="NAD(P)-binding Rossmann-fold domains"/>
    <property type="match status" value="1"/>
</dbReference>
<dbReference type="SUPFAM" id="SSF50129">
    <property type="entry name" value="GroES-like"/>
    <property type="match status" value="1"/>
</dbReference>
<dbReference type="Gene3D" id="3.40.50.720">
    <property type="entry name" value="NAD(P)-binding Rossmann-like Domain"/>
    <property type="match status" value="1"/>
</dbReference>
<dbReference type="Proteomes" id="UP000682111">
    <property type="component" value="Unassembled WGS sequence"/>
</dbReference>
<dbReference type="InterPro" id="IPR013154">
    <property type="entry name" value="ADH-like_N"/>
</dbReference>
<sequence>MSYQTMKSIVYQGPQQISVKNVPIPVPNSDEVLIKVSHAGICGSDLNIYTGSHPRATPPLILGHEFSGTIVQGNGHFQEGQHVTVYPLISCGECFTCKSSHSYVCEHLGLYGIDAAGGMAEYVKVPADVVIPIPENVSFKTAAFIEPLAVTVHAVKRANAKRGDTAVIFGAGTIGLNLAAVLKLSGIERIMVAETNPYRLQVVKSLGFVAIDSNHDDVIQVVKDFTEGVGADLVFDCAAHPSVAALLTKVVRVKGTIEIVGSYRRPAEFHLLDIEFKELDIVGTRVYEKEDFKKAVTLINSDFPFDKLITHVFPIEQAQKGFDILLSGGDAIKVMFSFDD</sequence>
<dbReference type="PANTHER" id="PTHR43401:SF2">
    <property type="entry name" value="L-THREONINE 3-DEHYDROGENASE"/>
    <property type="match status" value="1"/>
</dbReference>
<evidence type="ECO:0000256" key="1">
    <source>
        <dbReference type="ARBA" id="ARBA00022723"/>
    </source>
</evidence>
<keyword evidence="3" id="KW-0560">Oxidoreductase</keyword>
<dbReference type="InterPro" id="IPR050129">
    <property type="entry name" value="Zn_alcohol_dh"/>
</dbReference>
<dbReference type="OrthoDB" id="9770238at2"/>
<dbReference type="InterPro" id="IPR011032">
    <property type="entry name" value="GroES-like_sf"/>
</dbReference>
<protein>
    <submittedName>
        <fullName evidence="5">Dehydrogenase</fullName>
    </submittedName>
</protein>
<evidence type="ECO:0000259" key="4">
    <source>
        <dbReference type="SMART" id="SM00829"/>
    </source>
</evidence>
<gene>
    <name evidence="5" type="ORF">J27TS8_37750</name>
</gene>
<proteinExistence type="predicted"/>
<keyword evidence="1" id="KW-0479">Metal-binding</keyword>
<keyword evidence="2" id="KW-0862">Zinc</keyword>
<dbReference type="Gene3D" id="3.90.180.10">
    <property type="entry name" value="Medium-chain alcohol dehydrogenases, catalytic domain"/>
    <property type="match status" value="1"/>
</dbReference>
<evidence type="ECO:0000313" key="6">
    <source>
        <dbReference type="Proteomes" id="UP000682111"/>
    </source>
</evidence>
<evidence type="ECO:0000256" key="3">
    <source>
        <dbReference type="ARBA" id="ARBA00023002"/>
    </source>
</evidence>
<dbReference type="PANTHER" id="PTHR43401">
    <property type="entry name" value="L-THREONINE 3-DEHYDROGENASE"/>
    <property type="match status" value="1"/>
</dbReference>
<organism evidence="5 6">
    <name type="scientific">Robertmurraya siralis</name>
    <dbReference type="NCBI Taxonomy" id="77777"/>
    <lineage>
        <taxon>Bacteria</taxon>
        <taxon>Bacillati</taxon>
        <taxon>Bacillota</taxon>
        <taxon>Bacilli</taxon>
        <taxon>Bacillales</taxon>
        <taxon>Bacillaceae</taxon>
        <taxon>Robertmurraya</taxon>
    </lineage>
</organism>
<comment type="caution">
    <text evidence="5">The sequence shown here is derived from an EMBL/GenBank/DDBJ whole genome shotgun (WGS) entry which is preliminary data.</text>
</comment>
<dbReference type="SMART" id="SM00829">
    <property type="entry name" value="PKS_ER"/>
    <property type="match status" value="1"/>
</dbReference>
<accession>A0A919WL94</accession>
<evidence type="ECO:0000313" key="5">
    <source>
        <dbReference type="EMBL" id="GIN63782.1"/>
    </source>
</evidence>
<dbReference type="Pfam" id="PF08240">
    <property type="entry name" value="ADH_N"/>
    <property type="match status" value="1"/>
</dbReference>
<dbReference type="Pfam" id="PF00107">
    <property type="entry name" value="ADH_zinc_N"/>
    <property type="match status" value="1"/>
</dbReference>
<evidence type="ECO:0000256" key="2">
    <source>
        <dbReference type="ARBA" id="ARBA00022833"/>
    </source>
</evidence>
<dbReference type="InterPro" id="IPR020843">
    <property type="entry name" value="ER"/>
</dbReference>
<feature type="domain" description="Enoyl reductase (ER)" evidence="4">
    <location>
        <begin position="13"/>
        <end position="336"/>
    </location>
</feature>
<keyword evidence="6" id="KW-1185">Reference proteome</keyword>
<dbReference type="InterPro" id="IPR036291">
    <property type="entry name" value="NAD(P)-bd_dom_sf"/>
</dbReference>
<reference evidence="5" key="1">
    <citation type="submission" date="2021-03" db="EMBL/GenBank/DDBJ databases">
        <title>Antimicrobial resistance genes in bacteria isolated from Japanese honey, and their potential for conferring macrolide and lincosamide resistance in the American foulbrood pathogen Paenibacillus larvae.</title>
        <authorList>
            <person name="Okamoto M."/>
            <person name="Kumagai M."/>
            <person name="Kanamori H."/>
            <person name="Takamatsu D."/>
        </authorList>
    </citation>
    <scope>NUCLEOTIDE SEQUENCE</scope>
    <source>
        <strain evidence="5">J27TS8</strain>
    </source>
</reference>
<dbReference type="AlphaFoldDB" id="A0A919WL94"/>
<dbReference type="RefSeq" id="WP_095309767.1">
    <property type="nucleotide sequence ID" value="NZ_BORC01000008.1"/>
</dbReference>
<dbReference type="GO" id="GO:0016491">
    <property type="term" value="F:oxidoreductase activity"/>
    <property type="evidence" value="ECO:0007669"/>
    <property type="project" value="UniProtKB-KW"/>
</dbReference>
<dbReference type="GO" id="GO:0046872">
    <property type="term" value="F:metal ion binding"/>
    <property type="evidence" value="ECO:0007669"/>
    <property type="project" value="UniProtKB-KW"/>
</dbReference>
<name>A0A919WL94_9BACI</name>
<dbReference type="InterPro" id="IPR013149">
    <property type="entry name" value="ADH-like_C"/>
</dbReference>
<dbReference type="EMBL" id="BORC01000008">
    <property type="protein sequence ID" value="GIN63782.1"/>
    <property type="molecule type" value="Genomic_DNA"/>
</dbReference>